<keyword evidence="3 5" id="KW-1133">Transmembrane helix</keyword>
<evidence type="ECO:0000256" key="4">
    <source>
        <dbReference type="ARBA" id="ARBA00023136"/>
    </source>
</evidence>
<feature type="transmembrane region" description="Helical" evidence="5">
    <location>
        <begin position="7"/>
        <end position="29"/>
    </location>
</feature>
<keyword evidence="5" id="KW-0749">Sporulation</keyword>
<evidence type="ECO:0000256" key="5">
    <source>
        <dbReference type="RuleBase" id="RU363006"/>
    </source>
</evidence>
<feature type="transmembrane region" description="Helical" evidence="5">
    <location>
        <begin position="35"/>
        <end position="53"/>
    </location>
</feature>
<keyword evidence="8" id="KW-1185">Reference proteome</keyword>
<protein>
    <recommendedName>
        <fullName evidence="5">Outer spore wall protein 5</fullName>
    </recommendedName>
</protein>
<dbReference type="Pfam" id="PF17062">
    <property type="entry name" value="Osw5"/>
    <property type="match status" value="1"/>
</dbReference>
<evidence type="ECO:0000256" key="1">
    <source>
        <dbReference type="ARBA" id="ARBA00004370"/>
    </source>
</evidence>
<keyword evidence="2 5" id="KW-0812">Transmembrane</keyword>
<evidence type="ECO:0000313" key="7">
    <source>
        <dbReference type="EMBL" id="ONH65233.1"/>
    </source>
</evidence>
<gene>
    <name evidence="7" type="ORF">BON22_4896</name>
</gene>
<dbReference type="GO" id="GO:0030435">
    <property type="term" value="P:sporulation resulting in formation of a cellular spore"/>
    <property type="evidence" value="ECO:0007669"/>
    <property type="project" value="UniProtKB-UniRule"/>
</dbReference>
<sequence length="191" mass="20727">MTFARSTISFAIYALVFGTVSSMAAILIVPLMTMSFFFSGFVIVFSGLSYTSFKIASSKYNHTVLFLNRLLRRLADSIPPSVGIVEQETKRHNLRRRVPVVSHAYATISTSLQLWINFFTSFFTRSKPKTTISSDAAAIDATGGAPPSPSDTVAASEVADPANDTFDVQIIGPGAPVVYDDDSRDLNDVQA</sequence>
<evidence type="ECO:0000256" key="2">
    <source>
        <dbReference type="ARBA" id="ARBA00022692"/>
    </source>
</evidence>
<evidence type="ECO:0000313" key="8">
    <source>
        <dbReference type="Proteomes" id="UP000189513"/>
    </source>
</evidence>
<dbReference type="Proteomes" id="UP000189513">
    <property type="component" value="Unassembled WGS sequence"/>
</dbReference>
<accession>A0A1V2L040</accession>
<comment type="similarity">
    <text evidence="5">Belongs to the OSW5 family.</text>
</comment>
<comment type="caution">
    <text evidence="7">The sequence shown here is derived from an EMBL/GenBank/DDBJ whole genome shotgun (WGS) entry which is preliminary data.</text>
</comment>
<feature type="region of interest" description="Disordered" evidence="6">
    <location>
        <begin position="166"/>
        <end position="191"/>
    </location>
</feature>
<reference evidence="8" key="1">
    <citation type="journal article" date="2017" name="Genome Announc.">
        <title>Genome sequences of Cyberlindnera fabianii 65, Pichia kudriavzevii 129, and Saccharomyces cerevisiae 131 isolated from fermented masau fruits in Zimbabwe.</title>
        <authorList>
            <person name="van Rijswijck I.M.H."/>
            <person name="Derks M.F.L."/>
            <person name="Abee T."/>
            <person name="de Ridder D."/>
            <person name="Smid E.J."/>
        </authorList>
    </citation>
    <scope>NUCLEOTIDE SEQUENCE [LARGE SCALE GENOMIC DNA]</scope>
    <source>
        <strain evidence="8">65</strain>
    </source>
</reference>
<comment type="function">
    <text evidence="5">Involved in spore wall assembly.</text>
</comment>
<dbReference type="InterPro" id="IPR031430">
    <property type="entry name" value="Osw5"/>
</dbReference>
<name>A0A1V2L040_CYBFA</name>
<proteinExistence type="inferred from homology"/>
<dbReference type="VEuPathDB" id="FungiDB:BON22_4896"/>
<dbReference type="EMBL" id="MPUK01000012">
    <property type="protein sequence ID" value="ONH65233.1"/>
    <property type="molecule type" value="Genomic_DNA"/>
</dbReference>
<organism evidence="7 8">
    <name type="scientific">Cyberlindnera fabianii</name>
    <name type="common">Yeast</name>
    <name type="synonym">Hansenula fabianii</name>
    <dbReference type="NCBI Taxonomy" id="36022"/>
    <lineage>
        <taxon>Eukaryota</taxon>
        <taxon>Fungi</taxon>
        <taxon>Dikarya</taxon>
        <taxon>Ascomycota</taxon>
        <taxon>Saccharomycotina</taxon>
        <taxon>Saccharomycetes</taxon>
        <taxon>Phaffomycetales</taxon>
        <taxon>Phaffomycetaceae</taxon>
        <taxon>Cyberlindnera</taxon>
    </lineage>
</organism>
<comment type="subcellular location">
    <subcellularLocation>
        <location evidence="1 5">Membrane</location>
    </subcellularLocation>
</comment>
<keyword evidence="4 5" id="KW-0472">Membrane</keyword>
<evidence type="ECO:0000256" key="6">
    <source>
        <dbReference type="SAM" id="MobiDB-lite"/>
    </source>
</evidence>
<dbReference type="GO" id="GO:0016020">
    <property type="term" value="C:membrane"/>
    <property type="evidence" value="ECO:0007669"/>
    <property type="project" value="UniProtKB-SubCell"/>
</dbReference>
<evidence type="ECO:0000256" key="3">
    <source>
        <dbReference type="ARBA" id="ARBA00022989"/>
    </source>
</evidence>
<dbReference type="AlphaFoldDB" id="A0A1V2L040"/>